<sequence length="177" mass="19702">MSSLPSEQRCKLQLEKEKRSNANPIGKVLWNAFPIKRTVDITKLASTCKRVTAWLDGRKHNGILPMVEEFMFGVLVAFAIRPMKEAGHVVSDDQLSCGNLRMAIKEELLLGWRHREVLRGLLALSATSLLPQQVFLKISCGVGGCYSGSLFPLHNPMPSLDPKLDFSELPFSSFTGF</sequence>
<organism evidence="1 2">
    <name type="scientific">Ensete ventricosum</name>
    <name type="common">Abyssinian banana</name>
    <name type="synonym">Musa ensete</name>
    <dbReference type="NCBI Taxonomy" id="4639"/>
    <lineage>
        <taxon>Eukaryota</taxon>
        <taxon>Viridiplantae</taxon>
        <taxon>Streptophyta</taxon>
        <taxon>Embryophyta</taxon>
        <taxon>Tracheophyta</taxon>
        <taxon>Spermatophyta</taxon>
        <taxon>Magnoliopsida</taxon>
        <taxon>Liliopsida</taxon>
        <taxon>Zingiberales</taxon>
        <taxon>Musaceae</taxon>
        <taxon>Ensete</taxon>
    </lineage>
</organism>
<keyword evidence="2" id="KW-1185">Reference proteome</keyword>
<evidence type="ECO:0000313" key="1">
    <source>
        <dbReference type="EMBL" id="KAJ8499016.1"/>
    </source>
</evidence>
<evidence type="ECO:0000313" key="2">
    <source>
        <dbReference type="Proteomes" id="UP001222027"/>
    </source>
</evidence>
<dbReference type="EMBL" id="JAQQAF010000003">
    <property type="protein sequence ID" value="KAJ8499016.1"/>
    <property type="molecule type" value="Genomic_DNA"/>
</dbReference>
<name>A0AAV8RIS0_ENSVE</name>
<proteinExistence type="predicted"/>
<dbReference type="Proteomes" id="UP001222027">
    <property type="component" value="Unassembled WGS sequence"/>
</dbReference>
<gene>
    <name evidence="1" type="ORF">OPV22_009568</name>
</gene>
<reference evidence="1 2" key="1">
    <citation type="submission" date="2022-12" db="EMBL/GenBank/DDBJ databases">
        <title>Chromosome-scale assembly of the Ensete ventricosum genome.</title>
        <authorList>
            <person name="Dussert Y."/>
            <person name="Stocks J."/>
            <person name="Wendawek A."/>
            <person name="Woldeyes F."/>
            <person name="Nichols R.A."/>
            <person name="Borrell J.S."/>
        </authorList>
    </citation>
    <scope>NUCLEOTIDE SEQUENCE [LARGE SCALE GENOMIC DNA]</scope>
    <source>
        <strain evidence="2">cv. Maze</strain>
        <tissue evidence="1">Seeds</tissue>
    </source>
</reference>
<comment type="caution">
    <text evidence="1">The sequence shown here is derived from an EMBL/GenBank/DDBJ whole genome shotgun (WGS) entry which is preliminary data.</text>
</comment>
<dbReference type="AlphaFoldDB" id="A0AAV8RIS0"/>
<protein>
    <recommendedName>
        <fullName evidence="3">Calponin-homology (CH) domain-containing protein</fullName>
    </recommendedName>
</protein>
<evidence type="ECO:0008006" key="3">
    <source>
        <dbReference type="Google" id="ProtNLM"/>
    </source>
</evidence>
<accession>A0AAV8RIS0</accession>